<dbReference type="Gene3D" id="3.40.50.300">
    <property type="entry name" value="P-loop containing nucleotide triphosphate hydrolases"/>
    <property type="match status" value="1"/>
</dbReference>
<dbReference type="OrthoDB" id="5061070at2759"/>
<evidence type="ECO:0000313" key="2">
    <source>
        <dbReference type="EMBL" id="GIQ80903.1"/>
    </source>
</evidence>
<dbReference type="GO" id="GO:0003924">
    <property type="term" value="F:GTPase activity"/>
    <property type="evidence" value="ECO:0007669"/>
    <property type="project" value="TreeGrafter"/>
</dbReference>
<accession>A0A9K3CR99</accession>
<feature type="domain" description="Dynamin-type G" evidence="1">
    <location>
        <begin position="1"/>
        <end position="179"/>
    </location>
</feature>
<dbReference type="PANTHER" id="PTHR11566">
    <property type="entry name" value="DYNAMIN"/>
    <property type="match status" value="1"/>
</dbReference>
<dbReference type="EMBL" id="BDIP01000265">
    <property type="protein sequence ID" value="GIQ80903.1"/>
    <property type="molecule type" value="Genomic_DNA"/>
</dbReference>
<proteinExistence type="predicted"/>
<dbReference type="PANTHER" id="PTHR11566:SF173">
    <property type="entry name" value="DYNAMIN-RELATED PROTEIN 4C"/>
    <property type="match status" value="1"/>
</dbReference>
<keyword evidence="3" id="KW-1185">Reference proteome</keyword>
<dbReference type="InterPro" id="IPR022812">
    <property type="entry name" value="Dynamin"/>
</dbReference>
<reference evidence="2 3" key="1">
    <citation type="journal article" date="2018" name="PLoS ONE">
        <title>The draft genome of Kipferlia bialata reveals reductive genome evolution in fornicate parasites.</title>
        <authorList>
            <person name="Tanifuji G."/>
            <person name="Takabayashi S."/>
            <person name="Kume K."/>
            <person name="Takagi M."/>
            <person name="Nakayama T."/>
            <person name="Kamikawa R."/>
            <person name="Inagaki Y."/>
            <person name="Hashimoto T."/>
        </authorList>
    </citation>
    <scope>NUCLEOTIDE SEQUENCE [LARGE SCALE GENOMIC DNA]</scope>
    <source>
        <strain evidence="2">NY0173</strain>
    </source>
</reference>
<dbReference type="GO" id="GO:0016020">
    <property type="term" value="C:membrane"/>
    <property type="evidence" value="ECO:0007669"/>
    <property type="project" value="TreeGrafter"/>
</dbReference>
<name>A0A9K3CR99_9EUKA</name>
<dbReference type="GO" id="GO:0005874">
    <property type="term" value="C:microtubule"/>
    <property type="evidence" value="ECO:0007669"/>
    <property type="project" value="TreeGrafter"/>
</dbReference>
<dbReference type="GO" id="GO:0005737">
    <property type="term" value="C:cytoplasm"/>
    <property type="evidence" value="ECO:0007669"/>
    <property type="project" value="TreeGrafter"/>
</dbReference>
<dbReference type="InterPro" id="IPR030381">
    <property type="entry name" value="G_DYNAMIN_dom"/>
</dbReference>
<dbReference type="AlphaFoldDB" id="A0A9K3CR99"/>
<evidence type="ECO:0000259" key="1">
    <source>
        <dbReference type="PROSITE" id="PS51718"/>
    </source>
</evidence>
<evidence type="ECO:0000313" key="3">
    <source>
        <dbReference type="Proteomes" id="UP000265618"/>
    </source>
</evidence>
<dbReference type="Pfam" id="PF00350">
    <property type="entry name" value="Dynamin_N"/>
    <property type="match status" value="1"/>
</dbReference>
<dbReference type="Proteomes" id="UP000265618">
    <property type="component" value="Unassembled WGS sequence"/>
</dbReference>
<dbReference type="GO" id="GO:0008017">
    <property type="term" value="F:microtubule binding"/>
    <property type="evidence" value="ECO:0007669"/>
    <property type="project" value="TreeGrafter"/>
</dbReference>
<dbReference type="InterPro" id="IPR027417">
    <property type="entry name" value="P-loop_NTPase"/>
</dbReference>
<dbReference type="PRINTS" id="PR00195">
    <property type="entry name" value="DYNAMIN"/>
</dbReference>
<comment type="caution">
    <text evidence="2">The sequence shown here is derived from an EMBL/GenBank/DDBJ whole genome shotgun (WGS) entry which is preliminary data.</text>
</comment>
<gene>
    <name evidence="2" type="ORF">KIPB_001781</name>
</gene>
<organism evidence="2 3">
    <name type="scientific">Kipferlia bialata</name>
    <dbReference type="NCBI Taxonomy" id="797122"/>
    <lineage>
        <taxon>Eukaryota</taxon>
        <taxon>Metamonada</taxon>
        <taxon>Carpediemonas-like organisms</taxon>
        <taxon>Kipferlia</taxon>
    </lineage>
</organism>
<dbReference type="SUPFAM" id="SSF52540">
    <property type="entry name" value="P-loop containing nucleoside triphosphate hydrolases"/>
    <property type="match status" value="1"/>
</dbReference>
<sequence length="598" mass="65440">MISDHWAPDVPDLTIIDLPGITRKATGDQPSNIYDQIRGMIDHYCKGERSIMLAVYPVNADPQNCEAFKIASDLDPKGVRTIPLVTKPDTCSRELDIYGILSNQGPVNFEHSYCCLRNPNVDELNSDDHTRAKAETIEAEFFSHTGFDMAREAGAALGRVAFAGRLTEVLVSRIQDTLPGVIRDIETALAGRRAELHKAEESLMGITQSPVVARTKLMSQVQRLVLAIEGDFTRQARFGSANTLPRTLMESSTQFARSVRVICTPENCFKADDLDIAASDTGSVGHQEGEDGPVPDHFVATIAKIISNSRGLDVPGFISPDVLAVAVEVTLGHIKPHFERFVALAQGAISRRCKKRHLEVFGDTAPQAWSEGIIDGFLNETFGAAKTTTGSMLQCDAVLQLTFNHYMPQTAWKQLTQYIASKVALNGEDFCTKKTMGEKEVNVLNTMESCQTSIADALAIMSCEELHAHQAAFTIAAYIKTMGKKLADMIPQHFITMACMDHSKTTRVLQAAFTKRLESMSDTALEGVFKMTQGDKRRIQRLRDTVGKLEGAASTLTAVLEGDNSLLLGDMVKANLYSAPGKRAWSEVRGESVLPEGL</sequence>
<dbReference type="GO" id="GO:0005525">
    <property type="term" value="F:GTP binding"/>
    <property type="evidence" value="ECO:0007669"/>
    <property type="project" value="InterPro"/>
</dbReference>
<dbReference type="InterPro" id="IPR045063">
    <property type="entry name" value="Dynamin_N"/>
</dbReference>
<protein>
    <submittedName>
        <fullName evidence="2">Dynamin superfamily protein</fullName>
    </submittedName>
</protein>
<dbReference type="PROSITE" id="PS51718">
    <property type="entry name" value="G_DYNAMIN_2"/>
    <property type="match status" value="1"/>
</dbReference>